<keyword evidence="1" id="KW-1133">Transmembrane helix</keyword>
<dbReference type="Proteomes" id="UP000179769">
    <property type="component" value="Unassembled WGS sequence"/>
</dbReference>
<name>A0A1S1Q375_9ACTN</name>
<evidence type="ECO:0000256" key="1">
    <source>
        <dbReference type="SAM" id="Phobius"/>
    </source>
</evidence>
<gene>
    <name evidence="2" type="ORF">BBK14_03865</name>
</gene>
<reference evidence="3" key="1">
    <citation type="submission" date="2016-07" db="EMBL/GenBank/DDBJ databases">
        <title>Frankia sp. NRRL B-16219 Genome sequencing.</title>
        <authorList>
            <person name="Ghodhbane-Gtari F."/>
            <person name="Swanson E."/>
            <person name="Gueddou A."/>
            <person name="Louati M."/>
            <person name="Nouioui I."/>
            <person name="Hezbri K."/>
            <person name="Abebe-Akele F."/>
            <person name="Simpson S."/>
            <person name="Morris K."/>
            <person name="Thomas K."/>
            <person name="Gtari M."/>
            <person name="Tisa L.S."/>
        </authorList>
    </citation>
    <scope>NUCLEOTIDE SEQUENCE [LARGE SCALE GENOMIC DNA]</scope>
    <source>
        <strain evidence="3">NRRL B-16219</strain>
    </source>
</reference>
<keyword evidence="3" id="KW-1185">Reference proteome</keyword>
<proteinExistence type="predicted"/>
<accession>A0A1S1Q375</accession>
<dbReference type="RefSeq" id="WP_071063902.1">
    <property type="nucleotide sequence ID" value="NZ_MAXA01000213.1"/>
</dbReference>
<feature type="transmembrane region" description="Helical" evidence="1">
    <location>
        <begin position="34"/>
        <end position="52"/>
    </location>
</feature>
<evidence type="ECO:0008006" key="4">
    <source>
        <dbReference type="Google" id="ProtNLM"/>
    </source>
</evidence>
<sequence length="122" mass="13413">MALRDKLAARAQPYLAPGETVQHVLQAQTGPTPYFFLLTMLIIFWIDYRIVVVTDQSILVLRAGKLVPTKPKGDAPLARLPRETVLGPVSGLWGTTEATGEKLRVHKRFHKDIAAADAAIGR</sequence>
<keyword evidence="1" id="KW-0812">Transmembrane</keyword>
<evidence type="ECO:0000313" key="3">
    <source>
        <dbReference type="Proteomes" id="UP000179769"/>
    </source>
</evidence>
<dbReference type="OrthoDB" id="3693511at2"/>
<protein>
    <recommendedName>
        <fullName evidence="4">YokE-like PH domain-containing protein</fullName>
    </recommendedName>
</protein>
<evidence type="ECO:0000313" key="2">
    <source>
        <dbReference type="EMBL" id="OHV28410.1"/>
    </source>
</evidence>
<comment type="caution">
    <text evidence="2">The sequence shown here is derived from an EMBL/GenBank/DDBJ whole genome shotgun (WGS) entry which is preliminary data.</text>
</comment>
<dbReference type="AlphaFoldDB" id="A0A1S1Q375"/>
<keyword evidence="1" id="KW-0472">Membrane</keyword>
<organism evidence="2 3">
    <name type="scientific">Parafrankia soli</name>
    <dbReference type="NCBI Taxonomy" id="2599596"/>
    <lineage>
        <taxon>Bacteria</taxon>
        <taxon>Bacillati</taxon>
        <taxon>Actinomycetota</taxon>
        <taxon>Actinomycetes</taxon>
        <taxon>Frankiales</taxon>
        <taxon>Frankiaceae</taxon>
        <taxon>Parafrankia</taxon>
    </lineage>
</organism>
<dbReference type="EMBL" id="MAXA01000213">
    <property type="protein sequence ID" value="OHV28410.1"/>
    <property type="molecule type" value="Genomic_DNA"/>
</dbReference>